<protein>
    <submittedName>
        <fullName evidence="2">Uncharacterized protein</fullName>
    </submittedName>
</protein>
<dbReference type="PANTHER" id="PTHR37987:SF1">
    <property type="entry name" value="OXO-4-HYDROXY-4-CARBOXY-5-UREIDOIMIDAZOLINE DECARBOXYLASE DOMAIN-CONTAINING PROTEIN"/>
    <property type="match status" value="1"/>
</dbReference>
<proteinExistence type="predicted"/>
<evidence type="ECO:0000313" key="3">
    <source>
        <dbReference type="Proteomes" id="UP000232875"/>
    </source>
</evidence>
<dbReference type="AlphaFoldDB" id="A0A2N1JDX4"/>
<feature type="compositionally biased region" description="Polar residues" evidence="1">
    <location>
        <begin position="358"/>
        <end position="370"/>
    </location>
</feature>
<accession>A0A2N1JDX4</accession>
<evidence type="ECO:0000256" key="1">
    <source>
        <dbReference type="SAM" id="MobiDB-lite"/>
    </source>
</evidence>
<keyword evidence="3" id="KW-1185">Reference proteome</keyword>
<dbReference type="Proteomes" id="UP000232875">
    <property type="component" value="Unassembled WGS sequence"/>
</dbReference>
<dbReference type="OrthoDB" id="5398391at2759"/>
<feature type="region of interest" description="Disordered" evidence="1">
    <location>
        <begin position="351"/>
        <end position="372"/>
    </location>
</feature>
<name>A0A2N1JDX4_9BASI</name>
<dbReference type="PANTHER" id="PTHR37987">
    <property type="entry name" value="CHROMOSOME 9, WHOLE GENOME SHOTGUN SEQUENCE"/>
    <property type="match status" value="1"/>
</dbReference>
<organism evidence="2 3">
    <name type="scientific">Malassezia vespertilionis</name>
    <dbReference type="NCBI Taxonomy" id="2020962"/>
    <lineage>
        <taxon>Eukaryota</taxon>
        <taxon>Fungi</taxon>
        <taxon>Dikarya</taxon>
        <taxon>Basidiomycota</taxon>
        <taxon>Ustilaginomycotina</taxon>
        <taxon>Malasseziomycetes</taxon>
        <taxon>Malasseziales</taxon>
        <taxon>Malasseziaceae</taxon>
        <taxon>Malassezia</taxon>
    </lineage>
</organism>
<reference evidence="2 3" key="1">
    <citation type="submission" date="2017-10" db="EMBL/GenBank/DDBJ databases">
        <title>A novel species of cold-tolerant Malassezia isolated from bats.</title>
        <authorList>
            <person name="Lorch J.M."/>
            <person name="Palmer J.M."/>
            <person name="Vanderwolf K.J."/>
            <person name="Schmidt K.Z."/>
            <person name="Verant M.L."/>
            <person name="Weller T.J."/>
            <person name="Blehert D.S."/>
        </authorList>
    </citation>
    <scope>NUCLEOTIDE SEQUENCE [LARGE SCALE GENOMIC DNA]</scope>
    <source>
        <strain evidence="2 3">NWHC:44797-103</strain>
    </source>
</reference>
<gene>
    <name evidence="2" type="ORF">MVES_001081</name>
</gene>
<feature type="region of interest" description="Disordered" evidence="1">
    <location>
        <begin position="411"/>
        <end position="430"/>
    </location>
</feature>
<sequence length="542" mass="57444">MTLLAQSHIPDADEASLSDILYVLLQCEARDAMRLAEQSRAAMQELPGDSRPVTYDALIDVARFCVEEEPGWAVADRVALLNGCPLVDAPFSPSDPPTKRLSRLRMKYEERFPHLRFISAVPQHSATELVGELEALLQHSTGICASGSAPWLGELERTLEALWDRAVARAIELEQGKIDTSMLTPSTTQAGAAGVANGEVDMDEPFLNLAYFRAVAVSAPTLQQFFEHALPSSFKLEEVHRSTTGAAFAWHAAPVVSRSALPKAVPSTTGPEAQAGPNADGTVSFAATILHGGAASLAHDTPASYSRDITTGTRGKVVGFLGSLLGEEGKTRMDALADQVALRLQTHSVKGPLPSFAEESTGSPSKSKGNTWGAALLRGTSAAAGAIVEPGTRTGLGGRLAGAFKWSSDNADAHHKDTEQSAPTDISTHDTDAVDQGAAAALESLRVANETLAQERDTFIIDEVAPHDLSADADEEEAMSDVEAALDPLHDSVSKADSTVSEYAGPPTGQLEGLEAQRMKVFPGALRTPFVKRVELRQASVQ</sequence>
<dbReference type="EMBL" id="KZ454988">
    <property type="protein sequence ID" value="PKI84750.1"/>
    <property type="molecule type" value="Genomic_DNA"/>
</dbReference>
<evidence type="ECO:0000313" key="2">
    <source>
        <dbReference type="EMBL" id="PKI84750.1"/>
    </source>
</evidence>